<proteinExistence type="predicted"/>
<feature type="region of interest" description="Disordered" evidence="2">
    <location>
        <begin position="179"/>
        <end position="200"/>
    </location>
</feature>
<dbReference type="Proteomes" id="UP000800040">
    <property type="component" value="Unassembled WGS sequence"/>
</dbReference>
<reference evidence="3" key="1">
    <citation type="submission" date="2020-01" db="EMBL/GenBank/DDBJ databases">
        <authorList>
            <consortium name="DOE Joint Genome Institute"/>
            <person name="Haridas S."/>
            <person name="Albert R."/>
            <person name="Binder M."/>
            <person name="Bloem J."/>
            <person name="Labutti K."/>
            <person name="Salamov A."/>
            <person name="Andreopoulos B."/>
            <person name="Baker S.E."/>
            <person name="Barry K."/>
            <person name="Bills G."/>
            <person name="Bluhm B.H."/>
            <person name="Cannon C."/>
            <person name="Castanera R."/>
            <person name="Culley D.E."/>
            <person name="Daum C."/>
            <person name="Ezra D."/>
            <person name="Gonzalez J.B."/>
            <person name="Henrissat B."/>
            <person name="Kuo A."/>
            <person name="Liang C."/>
            <person name="Lipzen A."/>
            <person name="Lutzoni F."/>
            <person name="Magnuson J."/>
            <person name="Mondo S."/>
            <person name="Nolan M."/>
            <person name="Ohm R."/>
            <person name="Pangilinan J."/>
            <person name="Park H.-J."/>
            <person name="Ramirez L."/>
            <person name="Alfaro M."/>
            <person name="Sun H."/>
            <person name="Tritt A."/>
            <person name="Yoshinaga Y."/>
            <person name="Zwiers L.-H."/>
            <person name="Turgeon B.G."/>
            <person name="Goodwin S.B."/>
            <person name="Spatafora J.W."/>
            <person name="Crous P.W."/>
            <person name="Grigoriev I.V."/>
        </authorList>
    </citation>
    <scope>NUCLEOTIDE SEQUENCE</scope>
    <source>
        <strain evidence="3">P77</strain>
    </source>
</reference>
<keyword evidence="4" id="KW-1185">Reference proteome</keyword>
<name>A0A6A5KMF9_9PLEO</name>
<evidence type="ECO:0000313" key="4">
    <source>
        <dbReference type="Proteomes" id="UP000800040"/>
    </source>
</evidence>
<feature type="coiled-coil region" evidence="1">
    <location>
        <begin position="310"/>
        <end position="338"/>
    </location>
</feature>
<evidence type="ECO:0000256" key="2">
    <source>
        <dbReference type="SAM" id="MobiDB-lite"/>
    </source>
</evidence>
<gene>
    <name evidence="3" type="ORF">BDW02DRAFT_567856</name>
</gene>
<evidence type="ECO:0000313" key="3">
    <source>
        <dbReference type="EMBL" id="KAF1835534.1"/>
    </source>
</evidence>
<evidence type="ECO:0000256" key="1">
    <source>
        <dbReference type="SAM" id="Coils"/>
    </source>
</evidence>
<organism evidence="3 4">
    <name type="scientific">Decorospora gaudefroyi</name>
    <dbReference type="NCBI Taxonomy" id="184978"/>
    <lineage>
        <taxon>Eukaryota</taxon>
        <taxon>Fungi</taxon>
        <taxon>Dikarya</taxon>
        <taxon>Ascomycota</taxon>
        <taxon>Pezizomycotina</taxon>
        <taxon>Dothideomycetes</taxon>
        <taxon>Pleosporomycetidae</taxon>
        <taxon>Pleosporales</taxon>
        <taxon>Pleosporineae</taxon>
        <taxon>Pleosporaceae</taxon>
        <taxon>Decorospora</taxon>
    </lineage>
</organism>
<feature type="non-terminal residue" evidence="3">
    <location>
        <position position="358"/>
    </location>
</feature>
<feature type="compositionally biased region" description="Basic and acidic residues" evidence="2">
    <location>
        <begin position="268"/>
        <end position="279"/>
    </location>
</feature>
<accession>A0A6A5KMF9</accession>
<keyword evidence="1" id="KW-0175">Coiled coil</keyword>
<dbReference type="EMBL" id="ML975285">
    <property type="protein sequence ID" value="KAF1835534.1"/>
    <property type="molecule type" value="Genomic_DNA"/>
</dbReference>
<dbReference type="OrthoDB" id="3783520at2759"/>
<sequence>MPIMLSPDASPIQAPGKQSFAHQRYGHQIRVASKCGHEIHPSASEHTPWCPACTASLGRAKLDVANKKLVAEGGLHPPEHKRNRRWNLARKGYDNAKQRVERARKMDQLRWEREQAWDDTHQLYNSPPSQAAVLSQYPSLCPACDSMMASYPTSMPEVPVAGYLAWWEQPGALATKHILVPSTPPRPRNQKRKRAQSTEGDLGLRELVQGLRKDMRKMDAHREAWERRWQAEAAVRRKHGLGADFEFQSEFWDAPMPAVVSRRQHQHNKAEARMAERRARGNRGRPKPPRSSLSYSETSEEVQVDQSWWETQAQKKAREAREQEAQAVEQEIQRVAEEVGYLYFVGVEEGMERWKEDV</sequence>
<protein>
    <submittedName>
        <fullName evidence="3">Uncharacterized protein</fullName>
    </submittedName>
</protein>
<dbReference type="AlphaFoldDB" id="A0A6A5KMF9"/>
<feature type="region of interest" description="Disordered" evidence="2">
    <location>
        <begin position="266"/>
        <end position="305"/>
    </location>
</feature>